<gene>
    <name evidence="1" type="ORF">ACFQ2C_11585</name>
</gene>
<sequence length="125" mass="14741">MQVKYCQECEQVLKGRTDKRFCNDSCRNAFNNRVNSKENNLMKKINNQLKRNRKILQMILGEEKMYKSNKAKLLAEGYALDYHTHRISTSKGNEYVFCYEFGFLDLGNDFILIVKSKQRENKAAK</sequence>
<name>A0ABW3RMC2_9SPHI</name>
<dbReference type="RefSeq" id="WP_380896760.1">
    <property type="nucleotide sequence ID" value="NZ_JBHTKY010000016.1"/>
</dbReference>
<dbReference type="Proteomes" id="UP001597205">
    <property type="component" value="Unassembled WGS sequence"/>
</dbReference>
<evidence type="ECO:0000313" key="2">
    <source>
        <dbReference type="Proteomes" id="UP001597205"/>
    </source>
</evidence>
<organism evidence="1 2">
    <name type="scientific">Sphingobacterium daejeonense</name>
    <dbReference type="NCBI Taxonomy" id="371142"/>
    <lineage>
        <taxon>Bacteria</taxon>
        <taxon>Pseudomonadati</taxon>
        <taxon>Bacteroidota</taxon>
        <taxon>Sphingobacteriia</taxon>
        <taxon>Sphingobacteriales</taxon>
        <taxon>Sphingobacteriaceae</taxon>
        <taxon>Sphingobacterium</taxon>
    </lineage>
</organism>
<reference evidence="2" key="1">
    <citation type="journal article" date="2019" name="Int. J. Syst. Evol. Microbiol.">
        <title>The Global Catalogue of Microorganisms (GCM) 10K type strain sequencing project: providing services to taxonomists for standard genome sequencing and annotation.</title>
        <authorList>
            <consortium name="The Broad Institute Genomics Platform"/>
            <consortium name="The Broad Institute Genome Sequencing Center for Infectious Disease"/>
            <person name="Wu L."/>
            <person name="Ma J."/>
        </authorList>
    </citation>
    <scope>NUCLEOTIDE SEQUENCE [LARGE SCALE GENOMIC DNA]</scope>
    <source>
        <strain evidence="2">CCUG 52468</strain>
    </source>
</reference>
<accession>A0ABW3RMC2</accession>
<evidence type="ECO:0000313" key="1">
    <source>
        <dbReference type="EMBL" id="MFD1166249.1"/>
    </source>
</evidence>
<comment type="caution">
    <text evidence="1">The sequence shown here is derived from an EMBL/GenBank/DDBJ whole genome shotgun (WGS) entry which is preliminary data.</text>
</comment>
<proteinExistence type="predicted"/>
<protein>
    <recommendedName>
        <fullName evidence="3">DUF2116 family Zn-ribbon domain-containing protein</fullName>
    </recommendedName>
</protein>
<keyword evidence="2" id="KW-1185">Reference proteome</keyword>
<dbReference type="EMBL" id="JBHTKY010000016">
    <property type="protein sequence ID" value="MFD1166249.1"/>
    <property type="molecule type" value="Genomic_DNA"/>
</dbReference>
<evidence type="ECO:0008006" key="3">
    <source>
        <dbReference type="Google" id="ProtNLM"/>
    </source>
</evidence>